<gene>
    <name evidence="3" type="ORF">Egran_02430</name>
</gene>
<dbReference type="PANTHER" id="PTHR14778:SF2">
    <property type="entry name" value="KINETOCHORE-ASSOCIATED PROTEIN DSN1 HOMOLOG"/>
    <property type="match status" value="1"/>
</dbReference>
<dbReference type="Proteomes" id="UP000243515">
    <property type="component" value="Unassembled WGS sequence"/>
</dbReference>
<feature type="region of interest" description="Disordered" evidence="2">
    <location>
        <begin position="174"/>
        <end position="275"/>
    </location>
</feature>
<dbReference type="GO" id="GO:0007059">
    <property type="term" value="P:chromosome segregation"/>
    <property type="evidence" value="ECO:0007669"/>
    <property type="project" value="InterPro"/>
</dbReference>
<feature type="coiled-coil region" evidence="1">
    <location>
        <begin position="421"/>
        <end position="448"/>
    </location>
</feature>
<feature type="compositionally biased region" description="Basic and acidic residues" evidence="2">
    <location>
        <begin position="470"/>
        <end position="488"/>
    </location>
</feature>
<feature type="region of interest" description="Disordered" evidence="2">
    <location>
        <begin position="463"/>
        <end position="488"/>
    </location>
</feature>
<dbReference type="InterPro" id="IPR013218">
    <property type="entry name" value="Dsn1/Mis13"/>
</dbReference>
<feature type="region of interest" description="Disordered" evidence="2">
    <location>
        <begin position="504"/>
        <end position="527"/>
    </location>
</feature>
<feature type="compositionally biased region" description="Polar residues" evidence="2">
    <location>
        <begin position="78"/>
        <end position="87"/>
    </location>
</feature>
<proteinExistence type="predicted"/>
<comment type="caution">
    <text evidence="3">The sequence shown here is derived from an EMBL/GenBank/DDBJ whole genome shotgun (WGS) entry which is preliminary data.</text>
</comment>
<accession>A0A232M129</accession>
<feature type="region of interest" description="Disordered" evidence="2">
    <location>
        <begin position="78"/>
        <end position="101"/>
    </location>
</feature>
<sequence length="641" mass="70568">NSGTGSPLNRRIHSNDIFSQQSHLASLSSTYDRLVSVCIGWIVVRVCQRSLPDMSTTVLTTTRTKTTRREPLRAIDMVTSQTQSHPASSLAPDSGGKGRLRRTSARLNAKEGGGDERIAVDGIVQGKDTRASGRKRKAGAYDEDVGGFQFTRTNLKKVKPLVSEDAIAPEPLVATPIQQQLPKKGRPAKTRSGKKPGVTTEDSVDKTTISKAARGRPRRVSTEQEPDINGHILRRHHNEDSFATENTRKKGRLSKSKTAETNGFLPSEPTNAAGTSKIALPFTDTPVIRRNKEMREGRGRTQRRSSLGMRGRRASSLIESGVSNALPHKEVDTVDFYKHIASEGLSEPRRMKQLLTWCATRAMGSKPSGSRSDDDSARLAARVIQEELLQDFSNKSELSDWFGREDADPPALVVRKPNPKNLQNAEKIKELEEQIQRLQIERQAFNALLGPPRIVRICSGASGDEQLGQQDDRPGGRLPDKGQSDGRLSDIDISLLHPSQQSLLTSLDPIGSDERGNEHKEDTRPSSAILQPVSPAIVSSRLSRITTSLAPALDSFASGIHDIELYRAAADNVSSKILRICSQRLEERDYYNTRASLDIEMGREDNEGGSSKGKSKVRIRPEKQQEDISVVLGALSRIERR</sequence>
<evidence type="ECO:0000256" key="2">
    <source>
        <dbReference type="SAM" id="MobiDB-lite"/>
    </source>
</evidence>
<dbReference type="OrthoDB" id="3364649at2759"/>
<feature type="region of interest" description="Disordered" evidence="2">
    <location>
        <begin position="600"/>
        <end position="623"/>
    </location>
</feature>
<evidence type="ECO:0000313" key="3">
    <source>
        <dbReference type="EMBL" id="OXV09807.1"/>
    </source>
</evidence>
<dbReference type="PANTHER" id="PTHR14778">
    <property type="entry name" value="KINETOCHORE-ASSOCIATED PROTEIN DSN1 HOMOLOG"/>
    <property type="match status" value="1"/>
</dbReference>
<evidence type="ECO:0008006" key="5">
    <source>
        <dbReference type="Google" id="ProtNLM"/>
    </source>
</evidence>
<keyword evidence="1" id="KW-0175">Coiled coil</keyword>
<organism evidence="3 4">
    <name type="scientific">Elaphomyces granulatus</name>
    <dbReference type="NCBI Taxonomy" id="519963"/>
    <lineage>
        <taxon>Eukaryota</taxon>
        <taxon>Fungi</taxon>
        <taxon>Dikarya</taxon>
        <taxon>Ascomycota</taxon>
        <taxon>Pezizomycotina</taxon>
        <taxon>Eurotiomycetes</taxon>
        <taxon>Eurotiomycetidae</taxon>
        <taxon>Eurotiales</taxon>
        <taxon>Elaphomycetaceae</taxon>
        <taxon>Elaphomyces</taxon>
    </lineage>
</organism>
<evidence type="ECO:0000256" key="1">
    <source>
        <dbReference type="SAM" id="Coils"/>
    </source>
</evidence>
<feature type="compositionally biased region" description="Basic and acidic residues" evidence="2">
    <location>
        <begin position="512"/>
        <end position="524"/>
    </location>
</feature>
<dbReference type="GO" id="GO:0000444">
    <property type="term" value="C:MIS12/MIND type complex"/>
    <property type="evidence" value="ECO:0007669"/>
    <property type="project" value="InterPro"/>
</dbReference>
<protein>
    <recommendedName>
        <fullName evidence="5">Mis12-Mtw1 family protein</fullName>
    </recommendedName>
</protein>
<dbReference type="Pfam" id="PF08202">
    <property type="entry name" value="MIS13"/>
    <property type="match status" value="1"/>
</dbReference>
<reference evidence="3 4" key="1">
    <citation type="journal article" date="2015" name="Environ. Microbiol.">
        <title>Metagenome sequence of Elaphomyces granulatus from sporocarp tissue reveals Ascomycota ectomycorrhizal fingerprints of genome expansion and a Proteobacteria-rich microbiome.</title>
        <authorList>
            <person name="Quandt C.A."/>
            <person name="Kohler A."/>
            <person name="Hesse C.N."/>
            <person name="Sharpton T.J."/>
            <person name="Martin F."/>
            <person name="Spatafora J.W."/>
        </authorList>
    </citation>
    <scope>NUCLEOTIDE SEQUENCE [LARGE SCALE GENOMIC DNA]</scope>
    <source>
        <strain evidence="3 4">OSC145934</strain>
    </source>
</reference>
<dbReference type="EMBL" id="NPHW01003317">
    <property type="protein sequence ID" value="OXV09807.1"/>
    <property type="molecule type" value="Genomic_DNA"/>
</dbReference>
<name>A0A232M129_9EURO</name>
<dbReference type="AlphaFoldDB" id="A0A232M129"/>
<feature type="compositionally biased region" description="Basic residues" evidence="2">
    <location>
        <begin position="183"/>
        <end position="194"/>
    </location>
</feature>
<dbReference type="GO" id="GO:0051301">
    <property type="term" value="P:cell division"/>
    <property type="evidence" value="ECO:0007669"/>
    <property type="project" value="InterPro"/>
</dbReference>
<keyword evidence="4" id="KW-1185">Reference proteome</keyword>
<evidence type="ECO:0000313" key="4">
    <source>
        <dbReference type="Proteomes" id="UP000243515"/>
    </source>
</evidence>
<feature type="non-terminal residue" evidence="3">
    <location>
        <position position="1"/>
    </location>
</feature>